<dbReference type="OrthoDB" id="609074at2"/>
<dbReference type="InterPro" id="IPR045619">
    <property type="entry name" value="DUF6443"/>
</dbReference>
<feature type="compositionally biased region" description="Polar residues" evidence="1">
    <location>
        <begin position="1196"/>
        <end position="1210"/>
    </location>
</feature>
<evidence type="ECO:0000313" key="4">
    <source>
        <dbReference type="EMBL" id="RXK58566.1"/>
    </source>
</evidence>
<dbReference type="NCBIfam" id="TIGR03696">
    <property type="entry name" value="Rhs_assc_core"/>
    <property type="match status" value="1"/>
</dbReference>
<sequence>MPISIAKECLLFIAVLFFSSLCKAQNAYISGAQTVQGGSVETYSVSFDWMTNNVTYDVYGGTILAQDLSSVTVQWDNSPGYGSIEVWDLTYWQSGFLSVEILGANPVPYITPYQQAISYGITPQSIEVQWTYPPSTTNISYQWYKNSGELISGAISSTYSPPAPNAYMVTYYCIVTIDGTPVATNASSIYIPQFNAGFISLTGQATYDQHPQINATSATGGLCTGFSYAWEVSYDGVLWTQIATTETFPNSFILNDQCYIRRKVSCSTEVLFSNTLNLKPNYTTVDYENKNYVREIDINVKGITSWYQADQLGTNEKAVKTSYYDGYGRVMQEVLKEMSFTDQATWNDLVSVFEYDLTGKANKQYLGFSTSENKGKFKEGALQKQADYYSNKYNETNAYDRVEYDNSPLGVVKKEYEAGSLLGGANVNSSIAFDFNGEPDNVRIWKIGYAQSSVPYSTNSFAPGSLFKSVLTDKLGNKTIEYKDYSGRVVLSKVQNVAENTLTDHHTGWACTYYVYDDFNRLRFLITPKAVEWLQNNNWDFQNNLSIIDELCFWNEYDKRGRIIRKKSPGGAIVENVYDSHDRLVYQQNGNLRDANQWLLNLFDSQDRLVATGLISGTGKSRQVLQGEVDLINFQANPSTLSIVINNGVQHNLLVKGSPIANAQSLYVLTVNYYDYYNYPGVKTFNSQVNFTNTISSNQAIEFSQSLATLGLLTGNYVRVLDNGDRFLSKTIFYDKDGNVIQTHVETIRNTVDITSVQFDFAGNVRSTHSAHTSNLGALVIVEKNTLDKLGRVTEVTQSLNGSTDKSIVKYHYNELGQVKKTVLSPSYNNGSGIETLNYEYNLRGVLTSMNKAHVNDYSRGDNYFGYELVYEKGTTDVTNVRMDGKIASVKWKSFGDNRQRVFNYNYDYRGQLLNANFYQKNYGSTTWSNDKMDFSSSFTYKDLNGNLGTLIRMGVVPGEGVKTIDNLEYTYDNSELSNRLIKVKDNVIGNYDGKLFDFKDGSTTGNDYEYNTAGQLTKDRNKGIGTSQNGIDYNALGMPISVRLENTGRVISYVYDASGNILSKRITEPAGALNNNQAVDVLTEYANGYIYEKGALAFWQHAEGRVRLITPVNNGNNYLNGGISIFSGKEAIYDYYIKDHLSSIRVILTEEKQQNYSIATMEDENTSVAQTEQTIFGQDGANNEVVLSRKDKPNGWNSNNSNKVSRLSSIGSDKKIGPNVFMRVMAGDKIYGMVNYFYQQNETSQPQSQLTSLLVNTLISGIATSAAPGIIKSSTGIVSNTLNTSGGDLFNFFQQQNSSGSNDRPRAFITVLYFDEQFNFVSEGSYSERVVSAGDGAAPLIINSQVPQNGYAILYLSNESEQQYVYFDNFQVTHTRGRLIEETHYYAYGLKIAGISSKALPSKLGGSKVEANVSFGFQGAFSEENYDVVWNEFFLRNYDPQIGRWLSLDPYNEFASGYIGIGNDPINLVDPTGGFVNPPTALSKAIAFARANSSTVTLLKSGQLSVVYALSDGTITYKLFGIANASVGVGLISSQIVNNVNSIMLFYRHAPQPIYTRNIYSNSDATRVSNVSQHLEAKYTSQNDPRVIEQSEFSAYEAVSWQSSQGSAYDYNYYTGQKITRLNGHTGEDIGSFFIPGGGTIKLGFTTVRGGFAALRGTNTIFRVVSKGEAADILEYGFRQAPISSKISSYEGKLFWTNVKDAKWYRKWAGDGNQILKIKVNKGFIFENGTDAGRQFYFVAPERLNLFNSAIKSIN</sequence>
<dbReference type="Pfam" id="PF20041">
    <property type="entry name" value="DUF6443"/>
    <property type="match status" value="1"/>
</dbReference>
<feature type="region of interest" description="Disordered" evidence="1">
    <location>
        <begin position="1189"/>
        <end position="1210"/>
    </location>
</feature>
<comment type="caution">
    <text evidence="4">The sequence shown here is derived from an EMBL/GenBank/DDBJ whole genome shotgun (WGS) entry which is preliminary data.</text>
</comment>
<accession>A0A4Q1CF96</accession>
<evidence type="ECO:0000259" key="3">
    <source>
        <dbReference type="Pfam" id="PF20041"/>
    </source>
</evidence>
<dbReference type="EMBL" id="SDHW01000006">
    <property type="protein sequence ID" value="RXK58566.1"/>
    <property type="molecule type" value="Genomic_DNA"/>
</dbReference>
<name>A0A4Q1CF96_9BACT</name>
<organism evidence="4 5">
    <name type="scientific">Lacibacter luteus</name>
    <dbReference type="NCBI Taxonomy" id="2508719"/>
    <lineage>
        <taxon>Bacteria</taxon>
        <taxon>Pseudomonadati</taxon>
        <taxon>Bacteroidota</taxon>
        <taxon>Chitinophagia</taxon>
        <taxon>Chitinophagales</taxon>
        <taxon>Chitinophagaceae</taxon>
        <taxon>Lacibacter</taxon>
    </lineage>
</organism>
<dbReference type="Gene3D" id="2.60.40.2700">
    <property type="match status" value="1"/>
</dbReference>
<dbReference type="RefSeq" id="WP_129132369.1">
    <property type="nucleotide sequence ID" value="NZ_SDHW01000006.1"/>
</dbReference>
<feature type="signal peptide" evidence="2">
    <location>
        <begin position="1"/>
        <end position="24"/>
    </location>
</feature>
<proteinExistence type="predicted"/>
<evidence type="ECO:0000256" key="2">
    <source>
        <dbReference type="SAM" id="SignalP"/>
    </source>
</evidence>
<evidence type="ECO:0000313" key="5">
    <source>
        <dbReference type="Proteomes" id="UP000290204"/>
    </source>
</evidence>
<gene>
    <name evidence="4" type="ORF">ESA94_18210</name>
</gene>
<dbReference type="Gene3D" id="2.180.10.10">
    <property type="entry name" value="RHS repeat-associated core"/>
    <property type="match status" value="2"/>
</dbReference>
<feature type="chain" id="PRO_5020748931" description="DUF6443 domain-containing protein" evidence="2">
    <location>
        <begin position="25"/>
        <end position="1756"/>
    </location>
</feature>
<evidence type="ECO:0000256" key="1">
    <source>
        <dbReference type="SAM" id="MobiDB-lite"/>
    </source>
</evidence>
<feature type="domain" description="DUF6443" evidence="3">
    <location>
        <begin position="307"/>
        <end position="420"/>
    </location>
</feature>
<dbReference type="Proteomes" id="UP000290204">
    <property type="component" value="Unassembled WGS sequence"/>
</dbReference>
<keyword evidence="5" id="KW-1185">Reference proteome</keyword>
<keyword evidence="2" id="KW-0732">Signal</keyword>
<dbReference type="InterPro" id="IPR022385">
    <property type="entry name" value="Rhs_assc_core"/>
</dbReference>
<protein>
    <recommendedName>
        <fullName evidence="3">DUF6443 domain-containing protein</fullName>
    </recommendedName>
</protein>
<reference evidence="4 5" key="1">
    <citation type="submission" date="2019-01" db="EMBL/GenBank/DDBJ databases">
        <title>Lacibacter sp. strain TTM-7.</title>
        <authorList>
            <person name="Chen W.-M."/>
        </authorList>
    </citation>
    <scope>NUCLEOTIDE SEQUENCE [LARGE SCALE GENOMIC DNA]</scope>
    <source>
        <strain evidence="4 5">TTM-7</strain>
    </source>
</reference>